<dbReference type="SUPFAM" id="SSF53597">
    <property type="entry name" value="Dihydrofolate reductase-like"/>
    <property type="match status" value="1"/>
</dbReference>
<sequence>MRKVIFGINTSADGFYGHTGMVVDDVLHQYFTDLLKTADQILYGRTTYELMVPFWPEVAKNKSMSKVSNEFAEVFTGMEKILFSRTITKVDDPNTTVANLPLVETVSKLKKQVGRDICIGSLSIAAQLSQVGLIDEYRFVIHPVLVGSGPRLFGEHSLTNSLFLDLLDSKTFPSGTIALHYQTRR</sequence>
<keyword evidence="3" id="KW-1185">Reference proteome</keyword>
<dbReference type="PANTHER" id="PTHR38011">
    <property type="entry name" value="DIHYDROFOLATE REDUCTASE FAMILY PROTEIN (AFU_ORTHOLOGUE AFUA_8G06820)"/>
    <property type="match status" value="1"/>
</dbReference>
<dbReference type="Proteomes" id="UP000297609">
    <property type="component" value="Unassembled WGS sequence"/>
</dbReference>
<evidence type="ECO:0000313" key="2">
    <source>
        <dbReference type="EMBL" id="TGL52275.1"/>
    </source>
</evidence>
<name>A0A4R9JQG1_9LEPT</name>
<dbReference type="PANTHER" id="PTHR38011:SF11">
    <property type="entry name" value="2,5-DIAMINO-6-RIBOSYLAMINO-4(3H)-PYRIMIDINONE 5'-PHOSPHATE REDUCTASE"/>
    <property type="match status" value="1"/>
</dbReference>
<dbReference type="Pfam" id="PF01872">
    <property type="entry name" value="RibD_C"/>
    <property type="match status" value="1"/>
</dbReference>
<dbReference type="RefSeq" id="WP_135619429.1">
    <property type="nucleotide sequence ID" value="NZ_RQGG01000029.1"/>
</dbReference>
<dbReference type="OrthoDB" id="195113at2"/>
<proteinExistence type="predicted"/>
<accession>A0A4R9JQG1</accession>
<gene>
    <name evidence="2" type="ORF">EHQ59_09475</name>
</gene>
<dbReference type="Gene3D" id="3.40.430.10">
    <property type="entry name" value="Dihydrofolate Reductase, subunit A"/>
    <property type="match status" value="1"/>
</dbReference>
<protein>
    <submittedName>
        <fullName evidence="2">Dihydrofolate reductase</fullName>
    </submittedName>
</protein>
<dbReference type="AlphaFoldDB" id="A0A4R9JQG1"/>
<reference evidence="2" key="1">
    <citation type="journal article" date="2019" name="PLoS Negl. Trop. Dis.">
        <title>Revisiting the worldwide diversity of Leptospira species in the environment.</title>
        <authorList>
            <person name="Vincent A.T."/>
            <person name="Schiettekatte O."/>
            <person name="Bourhy P."/>
            <person name="Veyrier F.J."/>
            <person name="Picardeau M."/>
        </authorList>
    </citation>
    <scope>NUCLEOTIDE SEQUENCE [LARGE SCALE GENOMIC DNA]</scope>
    <source>
        <strain evidence="2">201702454</strain>
    </source>
</reference>
<dbReference type="GO" id="GO:0009231">
    <property type="term" value="P:riboflavin biosynthetic process"/>
    <property type="evidence" value="ECO:0007669"/>
    <property type="project" value="InterPro"/>
</dbReference>
<dbReference type="GO" id="GO:0008703">
    <property type="term" value="F:5-amino-6-(5-phosphoribosylamino)uracil reductase activity"/>
    <property type="evidence" value="ECO:0007669"/>
    <property type="project" value="InterPro"/>
</dbReference>
<comment type="caution">
    <text evidence="2">The sequence shown here is derived from an EMBL/GenBank/DDBJ whole genome shotgun (WGS) entry which is preliminary data.</text>
</comment>
<dbReference type="EMBL" id="RQGG01000029">
    <property type="protein sequence ID" value="TGL52275.1"/>
    <property type="molecule type" value="Genomic_DNA"/>
</dbReference>
<evidence type="ECO:0000259" key="1">
    <source>
        <dbReference type="Pfam" id="PF01872"/>
    </source>
</evidence>
<dbReference type="InterPro" id="IPR002734">
    <property type="entry name" value="RibDG_C"/>
</dbReference>
<evidence type="ECO:0000313" key="3">
    <source>
        <dbReference type="Proteomes" id="UP000297609"/>
    </source>
</evidence>
<organism evidence="2 3">
    <name type="scientific">Leptospira kemamanensis</name>
    <dbReference type="NCBI Taxonomy" id="2484942"/>
    <lineage>
        <taxon>Bacteria</taxon>
        <taxon>Pseudomonadati</taxon>
        <taxon>Spirochaetota</taxon>
        <taxon>Spirochaetia</taxon>
        <taxon>Leptospirales</taxon>
        <taxon>Leptospiraceae</taxon>
        <taxon>Leptospira</taxon>
    </lineage>
</organism>
<feature type="domain" description="Bacterial bifunctional deaminase-reductase C-terminal" evidence="1">
    <location>
        <begin position="2"/>
        <end position="177"/>
    </location>
</feature>
<dbReference type="InterPro" id="IPR024072">
    <property type="entry name" value="DHFR-like_dom_sf"/>
</dbReference>
<dbReference type="InterPro" id="IPR050765">
    <property type="entry name" value="Riboflavin_Biosynth_HTPR"/>
</dbReference>